<keyword evidence="9" id="KW-1185">Reference proteome</keyword>
<keyword evidence="4 6" id="KW-1133">Transmembrane helix</keyword>
<gene>
    <name evidence="8" type="ORF">QNA12_11095</name>
</gene>
<keyword evidence="5 6" id="KW-0472">Membrane</keyword>
<dbReference type="InterPro" id="IPR000620">
    <property type="entry name" value="EamA_dom"/>
</dbReference>
<dbReference type="PANTHER" id="PTHR42920:SF5">
    <property type="entry name" value="EAMA DOMAIN-CONTAINING PROTEIN"/>
    <property type="match status" value="1"/>
</dbReference>
<proteinExistence type="predicted"/>
<feature type="transmembrane region" description="Helical" evidence="6">
    <location>
        <begin position="60"/>
        <end position="78"/>
    </location>
</feature>
<keyword evidence="2" id="KW-1003">Cell membrane</keyword>
<feature type="domain" description="EamA" evidence="7">
    <location>
        <begin position="173"/>
        <end position="305"/>
    </location>
</feature>
<dbReference type="InterPro" id="IPR051258">
    <property type="entry name" value="Diverse_Substrate_Transporter"/>
</dbReference>
<evidence type="ECO:0000256" key="2">
    <source>
        <dbReference type="ARBA" id="ARBA00022475"/>
    </source>
</evidence>
<dbReference type="Proteomes" id="UP001379444">
    <property type="component" value="Chromosome"/>
</dbReference>
<accession>A0ABZ2G6U9</accession>
<feature type="transmembrane region" description="Helical" evidence="6">
    <location>
        <begin position="266"/>
        <end position="285"/>
    </location>
</feature>
<dbReference type="Pfam" id="PF00892">
    <property type="entry name" value="EamA"/>
    <property type="match status" value="2"/>
</dbReference>
<dbReference type="InterPro" id="IPR037185">
    <property type="entry name" value="EmrE-like"/>
</dbReference>
<feature type="transmembrane region" description="Helical" evidence="6">
    <location>
        <begin position="291"/>
        <end position="313"/>
    </location>
</feature>
<evidence type="ECO:0000256" key="5">
    <source>
        <dbReference type="ARBA" id="ARBA00023136"/>
    </source>
</evidence>
<evidence type="ECO:0000259" key="7">
    <source>
        <dbReference type="Pfam" id="PF00892"/>
    </source>
</evidence>
<dbReference type="EMBL" id="CP125967">
    <property type="protein sequence ID" value="WWO37127.1"/>
    <property type="molecule type" value="Genomic_DNA"/>
</dbReference>
<organism evidence="8 9">
    <name type="scientific">Pectobacterium cacticida</name>
    <dbReference type="NCBI Taxonomy" id="69221"/>
    <lineage>
        <taxon>Bacteria</taxon>
        <taxon>Pseudomonadati</taxon>
        <taxon>Pseudomonadota</taxon>
        <taxon>Gammaproteobacteria</taxon>
        <taxon>Enterobacterales</taxon>
        <taxon>Pectobacteriaceae</taxon>
        <taxon>Pectobacterium</taxon>
    </lineage>
</organism>
<keyword evidence="3 6" id="KW-0812">Transmembrane</keyword>
<feature type="transmembrane region" description="Helical" evidence="6">
    <location>
        <begin position="118"/>
        <end position="136"/>
    </location>
</feature>
<evidence type="ECO:0000256" key="4">
    <source>
        <dbReference type="ARBA" id="ARBA00022989"/>
    </source>
</evidence>
<dbReference type="RefSeq" id="WP_264498794.1">
    <property type="nucleotide sequence ID" value="NZ_CP109947.1"/>
</dbReference>
<evidence type="ECO:0000256" key="1">
    <source>
        <dbReference type="ARBA" id="ARBA00004651"/>
    </source>
</evidence>
<dbReference type="PANTHER" id="PTHR42920">
    <property type="entry name" value="OS03G0707200 PROTEIN-RELATED"/>
    <property type="match status" value="1"/>
</dbReference>
<feature type="transmembrane region" description="Helical" evidence="6">
    <location>
        <begin position="90"/>
        <end position="112"/>
    </location>
</feature>
<feature type="domain" description="EamA" evidence="7">
    <location>
        <begin position="25"/>
        <end position="159"/>
    </location>
</feature>
<evidence type="ECO:0000313" key="8">
    <source>
        <dbReference type="EMBL" id="WWO37127.1"/>
    </source>
</evidence>
<feature type="transmembrane region" description="Helical" evidence="6">
    <location>
        <begin position="143"/>
        <end position="160"/>
    </location>
</feature>
<feature type="transmembrane region" description="Helical" evidence="6">
    <location>
        <begin position="233"/>
        <end position="254"/>
    </location>
</feature>
<dbReference type="SUPFAM" id="SSF103481">
    <property type="entry name" value="Multidrug resistance efflux transporter EmrE"/>
    <property type="match status" value="1"/>
</dbReference>
<evidence type="ECO:0000256" key="3">
    <source>
        <dbReference type="ARBA" id="ARBA00022692"/>
    </source>
</evidence>
<name>A0ABZ2G6U9_9GAMM</name>
<evidence type="ECO:0000256" key="6">
    <source>
        <dbReference type="SAM" id="Phobius"/>
    </source>
</evidence>
<sequence length="335" mass="35516">MFDNMENKTVPEEAKRAPTGSTMRTGIAYGVLAVLGWAIFNVSSKAALSHGFLPNDLTMMRYGVSGLFCIPLLWRAGLSNAGGLGWPRAILLAFAAGPLFGQLVNMAVPIAPLSHTSIMVPAVSMLGGMVTGHFILKERVSAQCWIGATVMGGGLLWLMIQGGGGQPMPRAWAGDLLFVLAGFLWTAYTLMLRHWNVDPVSSVAVVNVLSGFAYLPIYLITGHGQPPHVSLGWFAGTAVLQGIVAALLTVYAYARSVQILGASRAVVLPAMVPPVALIIGAVTIHDIPTRLQVAAVAIAMIGFMGAVGAWPAVIRGLNSLSHTAHSMISRRKWRR</sequence>
<evidence type="ECO:0000313" key="9">
    <source>
        <dbReference type="Proteomes" id="UP001379444"/>
    </source>
</evidence>
<feature type="transmembrane region" description="Helical" evidence="6">
    <location>
        <begin position="172"/>
        <end position="191"/>
    </location>
</feature>
<feature type="transmembrane region" description="Helical" evidence="6">
    <location>
        <begin position="21"/>
        <end position="40"/>
    </location>
</feature>
<reference evidence="8 9" key="1">
    <citation type="journal article" date="2024" name="Front. Plant Sci.">
        <title>Comprehensive phenomic and genomic studies of the species, Pectobacterium cacticida and proposal for reclassification as Alcorniella cacticida comb. nov.</title>
        <authorList>
            <person name="Jonca J."/>
            <person name="Pirhonen M."/>
            <person name="Waleron M.M."/>
            <person name="Gawor J."/>
            <person name="Mrozik A."/>
            <person name="Smoktunowicz M."/>
            <person name="Waleron K."/>
            <person name="Waleron M."/>
        </authorList>
    </citation>
    <scope>NUCLEOTIDE SEQUENCE [LARGE SCALE GENOMIC DNA]</scope>
    <source>
        <strain evidence="8 9">DPMP6</strain>
    </source>
</reference>
<protein>
    <submittedName>
        <fullName evidence="8">DMT family transporter</fullName>
    </submittedName>
</protein>
<comment type="subcellular location">
    <subcellularLocation>
        <location evidence="1">Cell membrane</location>
        <topology evidence="1">Multi-pass membrane protein</topology>
    </subcellularLocation>
</comment>
<feature type="transmembrane region" description="Helical" evidence="6">
    <location>
        <begin position="203"/>
        <end position="221"/>
    </location>
</feature>